<keyword evidence="3" id="KW-1185">Reference proteome</keyword>
<proteinExistence type="predicted"/>
<sequence length="200" mass="21819">QASEELEDRESLAQIAASGEDSSLSDGETYIEKYTRGVSAVESILTLDRLRQSVALKELLQSQGQSMMRKTASVPNFSQIMRFDGGLDVGGVVRSESATDLNMELLGTQAVRDTRSRPSTLPNLEDVHVPSSKPFGLVYLTIYLNLDLPIIGSLVFCEGSTLGHASSRADFQNILARVLSAFARSMGCCDKLRPRMRGKT</sequence>
<comment type="caution">
    <text evidence="2">The sequence shown here is derived from an EMBL/GenBank/DDBJ whole genome shotgun (WGS) entry which is preliminary data.</text>
</comment>
<gene>
    <name evidence="2" type="ORF">TPAB3V08_LOCUS4432</name>
</gene>
<evidence type="ECO:0000313" key="3">
    <source>
        <dbReference type="Proteomes" id="UP001153148"/>
    </source>
</evidence>
<feature type="non-terminal residue" evidence="2">
    <location>
        <position position="200"/>
    </location>
</feature>
<dbReference type="Proteomes" id="UP001153148">
    <property type="component" value="Unassembled WGS sequence"/>
</dbReference>
<organism evidence="2 3">
    <name type="scientific">Timema podura</name>
    <name type="common">Walking stick</name>
    <dbReference type="NCBI Taxonomy" id="61482"/>
    <lineage>
        <taxon>Eukaryota</taxon>
        <taxon>Metazoa</taxon>
        <taxon>Ecdysozoa</taxon>
        <taxon>Arthropoda</taxon>
        <taxon>Hexapoda</taxon>
        <taxon>Insecta</taxon>
        <taxon>Pterygota</taxon>
        <taxon>Neoptera</taxon>
        <taxon>Polyneoptera</taxon>
        <taxon>Phasmatodea</taxon>
        <taxon>Timematodea</taxon>
        <taxon>Timematoidea</taxon>
        <taxon>Timematidae</taxon>
        <taxon>Timema</taxon>
    </lineage>
</organism>
<reference evidence="2" key="1">
    <citation type="submission" date="2021-03" db="EMBL/GenBank/DDBJ databases">
        <authorList>
            <person name="Tran Van P."/>
        </authorList>
    </citation>
    <scope>NUCLEOTIDE SEQUENCE</scope>
</reference>
<accession>A0ABN7NNK9</accession>
<evidence type="ECO:0000256" key="1">
    <source>
        <dbReference type="SAM" id="MobiDB-lite"/>
    </source>
</evidence>
<protein>
    <submittedName>
        <fullName evidence="2">Uncharacterized protein</fullName>
    </submittedName>
</protein>
<feature type="region of interest" description="Disordered" evidence="1">
    <location>
        <begin position="1"/>
        <end position="25"/>
    </location>
</feature>
<dbReference type="EMBL" id="CAJPIN010005448">
    <property type="protein sequence ID" value="CAG2057453.1"/>
    <property type="molecule type" value="Genomic_DNA"/>
</dbReference>
<feature type="non-terminal residue" evidence="2">
    <location>
        <position position="1"/>
    </location>
</feature>
<evidence type="ECO:0000313" key="2">
    <source>
        <dbReference type="EMBL" id="CAG2057453.1"/>
    </source>
</evidence>
<name>A0ABN7NNK9_TIMPD</name>